<dbReference type="InParanoid" id="A0A7J7BV97"/>
<evidence type="ECO:0000313" key="3">
    <source>
        <dbReference type="Proteomes" id="UP000593562"/>
    </source>
</evidence>
<evidence type="ECO:0000256" key="1">
    <source>
        <dbReference type="SAM" id="MobiDB-lite"/>
    </source>
</evidence>
<proteinExistence type="predicted"/>
<feature type="compositionally biased region" description="Polar residues" evidence="1">
    <location>
        <begin position="155"/>
        <end position="173"/>
    </location>
</feature>
<feature type="compositionally biased region" description="Polar residues" evidence="1">
    <location>
        <begin position="127"/>
        <end position="137"/>
    </location>
</feature>
<dbReference type="EMBL" id="JAAARO010000023">
    <property type="protein sequence ID" value="KAF5725466.1"/>
    <property type="molecule type" value="Genomic_DNA"/>
</dbReference>
<evidence type="ECO:0000313" key="2">
    <source>
        <dbReference type="EMBL" id="KAF5725466.1"/>
    </source>
</evidence>
<organism evidence="2 3">
    <name type="scientific">Tripterygium wilfordii</name>
    <name type="common">Thunder God vine</name>
    <dbReference type="NCBI Taxonomy" id="458696"/>
    <lineage>
        <taxon>Eukaryota</taxon>
        <taxon>Viridiplantae</taxon>
        <taxon>Streptophyta</taxon>
        <taxon>Embryophyta</taxon>
        <taxon>Tracheophyta</taxon>
        <taxon>Spermatophyta</taxon>
        <taxon>Magnoliopsida</taxon>
        <taxon>eudicotyledons</taxon>
        <taxon>Gunneridae</taxon>
        <taxon>Pentapetalae</taxon>
        <taxon>rosids</taxon>
        <taxon>fabids</taxon>
        <taxon>Celastrales</taxon>
        <taxon>Celastraceae</taxon>
        <taxon>Tripterygium</taxon>
    </lineage>
</organism>
<dbReference type="AlphaFoldDB" id="A0A7J7BV97"/>
<feature type="compositionally biased region" description="Basic and acidic residues" evidence="1">
    <location>
        <begin position="141"/>
        <end position="150"/>
    </location>
</feature>
<protein>
    <submittedName>
        <fullName evidence="2">Uncharacterized protein</fullName>
    </submittedName>
</protein>
<keyword evidence="3" id="KW-1185">Reference proteome</keyword>
<sequence>MEMGFKNNLNDWSCTSCTVPYGPRQRKGKSELLSKEPNSFHGLNWTMRDSKKGSLWGSLLNNDLSTRISVFVNSSDHNYSTSTVYSTEDNISRVSFILKFRLIQSWDPYSKGADPEFLKASLASRGSSIPNEKQSNLIGEEIPRESKQSLEDTGPVSSVIDTSRTEQPINVQKTLKDAVKTKNKRRKGASSTAS</sequence>
<comment type="caution">
    <text evidence="2">The sequence shown here is derived from an EMBL/GenBank/DDBJ whole genome shotgun (WGS) entry which is preliminary data.</text>
</comment>
<accession>A0A7J7BV97</accession>
<name>A0A7J7BV97_TRIWF</name>
<dbReference type="Proteomes" id="UP000593562">
    <property type="component" value="Unassembled WGS sequence"/>
</dbReference>
<reference evidence="2 3" key="1">
    <citation type="journal article" date="2020" name="Nat. Commun.">
        <title>Genome of Tripterygium wilfordii and identification of cytochrome P450 involved in triptolide biosynthesis.</title>
        <authorList>
            <person name="Tu L."/>
            <person name="Su P."/>
            <person name="Zhang Z."/>
            <person name="Gao L."/>
            <person name="Wang J."/>
            <person name="Hu T."/>
            <person name="Zhou J."/>
            <person name="Zhang Y."/>
            <person name="Zhao Y."/>
            <person name="Liu Y."/>
            <person name="Song Y."/>
            <person name="Tong Y."/>
            <person name="Lu Y."/>
            <person name="Yang J."/>
            <person name="Xu C."/>
            <person name="Jia M."/>
            <person name="Peters R.J."/>
            <person name="Huang L."/>
            <person name="Gao W."/>
        </authorList>
    </citation>
    <scope>NUCLEOTIDE SEQUENCE [LARGE SCALE GENOMIC DNA]</scope>
    <source>
        <strain evidence="3">cv. XIE 37</strain>
        <tissue evidence="2">Leaf</tissue>
    </source>
</reference>
<gene>
    <name evidence="2" type="ORF">HS088_TW23G00188</name>
</gene>
<feature type="region of interest" description="Disordered" evidence="1">
    <location>
        <begin position="127"/>
        <end position="194"/>
    </location>
</feature>